<evidence type="ECO:0000256" key="7">
    <source>
        <dbReference type="ARBA" id="ARBA00022840"/>
    </source>
</evidence>
<comment type="similarity">
    <text evidence="1 12">Belongs to the helicase family. DnaB subfamily.</text>
</comment>
<organism evidence="14 15">
    <name type="scientific">Azotobacter bryophylli</name>
    <dbReference type="NCBI Taxonomy" id="1986537"/>
    <lineage>
        <taxon>Bacteria</taxon>
        <taxon>Pseudomonadati</taxon>
        <taxon>Pseudomonadota</taxon>
        <taxon>Gammaproteobacteria</taxon>
        <taxon>Pseudomonadales</taxon>
        <taxon>Pseudomonadaceae</taxon>
        <taxon>Azotobacter</taxon>
    </lineage>
</organism>
<evidence type="ECO:0000259" key="13">
    <source>
        <dbReference type="PROSITE" id="PS51199"/>
    </source>
</evidence>
<keyword evidence="2 12" id="KW-0639">Primosome</keyword>
<dbReference type="Pfam" id="PF00772">
    <property type="entry name" value="DnaB"/>
    <property type="match status" value="1"/>
</dbReference>
<evidence type="ECO:0000256" key="12">
    <source>
        <dbReference type="RuleBase" id="RU362085"/>
    </source>
</evidence>
<dbReference type="CDD" id="cd00984">
    <property type="entry name" value="DnaB_C"/>
    <property type="match status" value="1"/>
</dbReference>
<keyword evidence="6 12" id="KW-0347">Helicase</keyword>
<gene>
    <name evidence="14" type="primary">dnaB</name>
    <name evidence="14" type="ORF">ACFOJE_16965</name>
</gene>
<dbReference type="InterPro" id="IPR016136">
    <property type="entry name" value="DNA_helicase_N/primase_C"/>
</dbReference>
<dbReference type="PANTHER" id="PTHR30153:SF2">
    <property type="entry name" value="REPLICATIVE DNA HELICASE"/>
    <property type="match status" value="1"/>
</dbReference>
<keyword evidence="8 12" id="KW-0238">DNA-binding</keyword>
<dbReference type="PANTHER" id="PTHR30153">
    <property type="entry name" value="REPLICATIVE DNA HELICASE DNAB"/>
    <property type="match status" value="1"/>
</dbReference>
<keyword evidence="15" id="KW-1185">Reference proteome</keyword>
<evidence type="ECO:0000313" key="14">
    <source>
        <dbReference type="EMBL" id="MFC2973894.1"/>
    </source>
</evidence>
<comment type="catalytic activity">
    <reaction evidence="10 12">
        <text>ATP + H2O = ADP + phosphate + H(+)</text>
        <dbReference type="Rhea" id="RHEA:13065"/>
        <dbReference type="ChEBI" id="CHEBI:15377"/>
        <dbReference type="ChEBI" id="CHEBI:15378"/>
        <dbReference type="ChEBI" id="CHEBI:30616"/>
        <dbReference type="ChEBI" id="CHEBI:43474"/>
        <dbReference type="ChEBI" id="CHEBI:456216"/>
        <dbReference type="EC" id="5.6.2.3"/>
    </reaction>
</comment>
<evidence type="ECO:0000256" key="5">
    <source>
        <dbReference type="ARBA" id="ARBA00022801"/>
    </source>
</evidence>
<feature type="domain" description="SF4 helicase" evidence="13">
    <location>
        <begin position="175"/>
        <end position="443"/>
    </location>
</feature>
<dbReference type="GO" id="GO:0003678">
    <property type="term" value="F:DNA helicase activity"/>
    <property type="evidence" value="ECO:0007669"/>
    <property type="project" value="UniProtKB-EC"/>
</dbReference>
<keyword evidence="4 12" id="KW-0547">Nucleotide-binding</keyword>
<dbReference type="SUPFAM" id="SSF48024">
    <property type="entry name" value="N-terminal domain of DnaB helicase"/>
    <property type="match status" value="1"/>
</dbReference>
<accession>A0ABV7AWE0</accession>
<comment type="caution">
    <text evidence="14">The sequence shown here is derived from an EMBL/GenBank/DDBJ whole genome shotgun (WGS) entry which is preliminary data.</text>
</comment>
<evidence type="ECO:0000256" key="9">
    <source>
        <dbReference type="ARBA" id="ARBA00023235"/>
    </source>
</evidence>
<dbReference type="SUPFAM" id="SSF52540">
    <property type="entry name" value="P-loop containing nucleoside triphosphate hydrolases"/>
    <property type="match status" value="1"/>
</dbReference>
<dbReference type="PROSITE" id="PS51199">
    <property type="entry name" value="SF4_HELICASE"/>
    <property type="match status" value="1"/>
</dbReference>
<dbReference type="NCBIfam" id="TIGR00665">
    <property type="entry name" value="DnaB"/>
    <property type="match status" value="1"/>
</dbReference>
<name>A0ABV7AWE0_9GAMM</name>
<dbReference type="NCBIfam" id="NF004384">
    <property type="entry name" value="PRK05748.1"/>
    <property type="match status" value="1"/>
</dbReference>
<evidence type="ECO:0000256" key="10">
    <source>
        <dbReference type="ARBA" id="ARBA00048954"/>
    </source>
</evidence>
<dbReference type="EC" id="5.6.2.3" evidence="11 12"/>
<protein>
    <recommendedName>
        <fullName evidence="11 12">Replicative DNA helicase</fullName>
        <ecNumber evidence="11 12">5.6.2.3</ecNumber>
    </recommendedName>
</protein>
<dbReference type="RefSeq" id="WP_377815821.1">
    <property type="nucleotide sequence ID" value="NZ_JBHRSJ010000034.1"/>
</dbReference>
<dbReference type="InterPro" id="IPR036185">
    <property type="entry name" value="DNA_heli_DnaB-like_N_sf"/>
</dbReference>
<keyword evidence="9" id="KW-0413">Isomerase</keyword>
<evidence type="ECO:0000256" key="1">
    <source>
        <dbReference type="ARBA" id="ARBA00008428"/>
    </source>
</evidence>
<comment type="function">
    <text evidence="12">The main replicative DNA helicase, it participates in initiation and elongation during chromosome replication. Travels ahead of the DNA replisome, separating dsDNA into templates for DNA synthesis. A processive ATP-dependent 5'-3' DNA helicase it has DNA-dependent ATPase activity.</text>
</comment>
<dbReference type="InterPro" id="IPR007692">
    <property type="entry name" value="DNA_helicase_DnaB"/>
</dbReference>
<dbReference type="Gene3D" id="1.10.860.10">
    <property type="entry name" value="DNAb Helicase, Chain A"/>
    <property type="match status" value="1"/>
</dbReference>
<keyword evidence="3 12" id="KW-0235">DNA replication</keyword>
<sequence>MVSLADLSPPHSQEAEQAVLGGLMLDNSAWDLIADRLTEEDFFQREHRLIFRGIRTLASTNAPFDVVTVSESMSDLEEAGGLAYLGELAKNIPSVANLEHYAEIVQNRAQLRRLIQLGFACSREAAAPQAQAEAVQQSIEQQLFALAQTHRVNEFSDIQKELLKLVDLIDERFNNGTEVIGVSTGLDDLDQITSGLQPADLIILAARPSMGKTSLALNLVDPALRKYPEQSVQVYSLEMPTQQLLFRLLALLGGLDLQKLMKGQLDDEDWPRLQAAMHKLNSYGDRLVIDDTPAQTPTALRAKARRAARKYGPPALILVDYLQLMKQPGKENRANEIADISGALKALAKEMACPVVALSQLNRDLERRPNKRPINADLRDGGAIEQDADVILFVYRDEIYHPDTEHKGIAEIIVGKQRNGPTGTVRTAFIAHQTRFVNLSANTDWQGARA</sequence>
<proteinExistence type="inferred from homology"/>
<evidence type="ECO:0000256" key="4">
    <source>
        <dbReference type="ARBA" id="ARBA00022741"/>
    </source>
</evidence>
<dbReference type="GO" id="GO:0016787">
    <property type="term" value="F:hydrolase activity"/>
    <property type="evidence" value="ECO:0007669"/>
    <property type="project" value="UniProtKB-KW"/>
</dbReference>
<dbReference type="InterPro" id="IPR007694">
    <property type="entry name" value="DNA_helicase_DnaB-like_C"/>
</dbReference>
<evidence type="ECO:0000256" key="8">
    <source>
        <dbReference type="ARBA" id="ARBA00023125"/>
    </source>
</evidence>
<reference evidence="15" key="1">
    <citation type="journal article" date="2019" name="Int. J. Syst. Evol. Microbiol.">
        <title>The Global Catalogue of Microorganisms (GCM) 10K type strain sequencing project: providing services to taxonomists for standard genome sequencing and annotation.</title>
        <authorList>
            <consortium name="The Broad Institute Genomics Platform"/>
            <consortium name="The Broad Institute Genome Sequencing Center for Infectious Disease"/>
            <person name="Wu L."/>
            <person name="Ma J."/>
        </authorList>
    </citation>
    <scope>NUCLEOTIDE SEQUENCE [LARGE SCALE GENOMIC DNA]</scope>
    <source>
        <strain evidence="15">KCTC 62195</strain>
    </source>
</reference>
<dbReference type="Proteomes" id="UP001595457">
    <property type="component" value="Unassembled WGS sequence"/>
</dbReference>
<keyword evidence="5 12" id="KW-0378">Hydrolase</keyword>
<dbReference type="InterPro" id="IPR027417">
    <property type="entry name" value="P-loop_NTPase"/>
</dbReference>
<dbReference type="InterPro" id="IPR007693">
    <property type="entry name" value="DNA_helicase_DnaB-like_N"/>
</dbReference>
<evidence type="ECO:0000256" key="11">
    <source>
        <dbReference type="NCBIfam" id="TIGR00665"/>
    </source>
</evidence>
<evidence type="ECO:0000256" key="6">
    <source>
        <dbReference type="ARBA" id="ARBA00022806"/>
    </source>
</evidence>
<keyword evidence="7 12" id="KW-0067">ATP-binding</keyword>
<evidence type="ECO:0000256" key="2">
    <source>
        <dbReference type="ARBA" id="ARBA00022515"/>
    </source>
</evidence>
<evidence type="ECO:0000256" key="3">
    <source>
        <dbReference type="ARBA" id="ARBA00022705"/>
    </source>
</evidence>
<evidence type="ECO:0000313" key="15">
    <source>
        <dbReference type="Proteomes" id="UP001595457"/>
    </source>
</evidence>
<dbReference type="Gene3D" id="3.40.50.300">
    <property type="entry name" value="P-loop containing nucleotide triphosphate hydrolases"/>
    <property type="match status" value="1"/>
</dbReference>
<dbReference type="Pfam" id="PF03796">
    <property type="entry name" value="DnaB_C"/>
    <property type="match status" value="1"/>
</dbReference>
<dbReference type="EMBL" id="JBHRSJ010000034">
    <property type="protein sequence ID" value="MFC2973894.1"/>
    <property type="molecule type" value="Genomic_DNA"/>
</dbReference>